<keyword evidence="3" id="KW-1185">Reference proteome</keyword>
<sequence>MQGTFKRVAEIWGSFEAFGGEERFHLGNMNLVSSRTLEDVQSMELNEMVVKLPKPFEPTRSKSSLEATVESTDLHELSGTLKESEGFFPELVTKQP</sequence>
<accession>A0ABR2T1V9</accession>
<reference evidence="2 3" key="1">
    <citation type="journal article" date="2024" name="G3 (Bethesda)">
        <title>Genome assembly of Hibiscus sabdariffa L. provides insights into metabolisms of medicinal natural products.</title>
        <authorList>
            <person name="Kim T."/>
        </authorList>
    </citation>
    <scope>NUCLEOTIDE SEQUENCE [LARGE SCALE GENOMIC DNA]</scope>
    <source>
        <strain evidence="2">TK-2024</strain>
        <tissue evidence="2">Old leaves</tissue>
    </source>
</reference>
<dbReference type="EMBL" id="JBBPBN010000010">
    <property type="protein sequence ID" value="KAK9031481.1"/>
    <property type="molecule type" value="Genomic_DNA"/>
</dbReference>
<gene>
    <name evidence="2" type="ORF">V6N11_032858</name>
</gene>
<evidence type="ECO:0000313" key="2">
    <source>
        <dbReference type="EMBL" id="KAK9031481.1"/>
    </source>
</evidence>
<feature type="region of interest" description="Disordered" evidence="1">
    <location>
        <begin position="57"/>
        <end position="76"/>
    </location>
</feature>
<proteinExistence type="predicted"/>
<dbReference type="Proteomes" id="UP001396334">
    <property type="component" value="Unassembled WGS sequence"/>
</dbReference>
<evidence type="ECO:0000256" key="1">
    <source>
        <dbReference type="SAM" id="MobiDB-lite"/>
    </source>
</evidence>
<protein>
    <submittedName>
        <fullName evidence="2">Uncharacterized protein</fullName>
    </submittedName>
</protein>
<comment type="caution">
    <text evidence="2">The sequence shown here is derived from an EMBL/GenBank/DDBJ whole genome shotgun (WGS) entry which is preliminary data.</text>
</comment>
<name>A0ABR2T1V9_9ROSI</name>
<evidence type="ECO:0000313" key="3">
    <source>
        <dbReference type="Proteomes" id="UP001396334"/>
    </source>
</evidence>
<feature type="compositionally biased region" description="Polar residues" evidence="1">
    <location>
        <begin position="61"/>
        <end position="71"/>
    </location>
</feature>
<organism evidence="2 3">
    <name type="scientific">Hibiscus sabdariffa</name>
    <name type="common">roselle</name>
    <dbReference type="NCBI Taxonomy" id="183260"/>
    <lineage>
        <taxon>Eukaryota</taxon>
        <taxon>Viridiplantae</taxon>
        <taxon>Streptophyta</taxon>
        <taxon>Embryophyta</taxon>
        <taxon>Tracheophyta</taxon>
        <taxon>Spermatophyta</taxon>
        <taxon>Magnoliopsida</taxon>
        <taxon>eudicotyledons</taxon>
        <taxon>Gunneridae</taxon>
        <taxon>Pentapetalae</taxon>
        <taxon>rosids</taxon>
        <taxon>malvids</taxon>
        <taxon>Malvales</taxon>
        <taxon>Malvaceae</taxon>
        <taxon>Malvoideae</taxon>
        <taxon>Hibiscus</taxon>
    </lineage>
</organism>